<name>A0A7T9DKB9_9ARCH</name>
<feature type="domain" description="DSBA-like thioredoxin" evidence="2">
    <location>
        <begin position="8"/>
        <end position="198"/>
    </location>
</feature>
<dbReference type="Gene3D" id="3.40.30.10">
    <property type="entry name" value="Glutaredoxin"/>
    <property type="match status" value="1"/>
</dbReference>
<dbReference type="EMBL" id="CP064981">
    <property type="protein sequence ID" value="QQR92905.1"/>
    <property type="molecule type" value="Genomic_DNA"/>
</dbReference>
<evidence type="ECO:0000256" key="1">
    <source>
        <dbReference type="SAM" id="MobiDB-lite"/>
    </source>
</evidence>
<proteinExistence type="predicted"/>
<dbReference type="Pfam" id="PF01323">
    <property type="entry name" value="DSBA"/>
    <property type="match status" value="1"/>
</dbReference>
<organism evidence="3">
    <name type="scientific">Candidatus Iainarchaeum sp</name>
    <dbReference type="NCBI Taxonomy" id="3101447"/>
    <lineage>
        <taxon>Archaea</taxon>
        <taxon>Candidatus Iainarchaeota</taxon>
        <taxon>Candidatus Iainarchaeia</taxon>
        <taxon>Candidatus Iainarchaeales</taxon>
        <taxon>Candidatus Iainarchaeaceae</taxon>
        <taxon>Candidatus Iainarchaeum</taxon>
    </lineage>
</organism>
<dbReference type="GO" id="GO:0016491">
    <property type="term" value="F:oxidoreductase activity"/>
    <property type="evidence" value="ECO:0007669"/>
    <property type="project" value="InterPro"/>
</dbReference>
<dbReference type="InterPro" id="IPR001853">
    <property type="entry name" value="DSBA-like_thioredoxin_dom"/>
</dbReference>
<feature type="region of interest" description="Disordered" evidence="1">
    <location>
        <begin position="203"/>
        <end position="250"/>
    </location>
</feature>
<reference evidence="3" key="1">
    <citation type="submission" date="2020-11" db="EMBL/GenBank/DDBJ databases">
        <title>Connecting structure to function with the recovery of over 1000 high-quality activated sludge metagenome-assembled genomes encoding full-length rRNA genes using long-read sequencing.</title>
        <authorList>
            <person name="Singleton C.M."/>
            <person name="Petriglieri F."/>
            <person name="Kristensen J.M."/>
            <person name="Kirkegaard R.H."/>
            <person name="Michaelsen T.Y."/>
            <person name="Andersen M.H."/>
            <person name="Karst S.M."/>
            <person name="Dueholm M.S."/>
            <person name="Nielsen P.H."/>
            <person name="Albertsen M."/>
        </authorList>
    </citation>
    <scope>NUCLEOTIDE SEQUENCE</scope>
    <source>
        <strain evidence="3">Fred_18-Q3-R57-64_BAT3C.431</strain>
    </source>
</reference>
<dbReference type="PANTHER" id="PTHR13887:SF41">
    <property type="entry name" value="THIOREDOXIN SUPERFAMILY PROTEIN"/>
    <property type="match status" value="1"/>
</dbReference>
<feature type="compositionally biased region" description="Basic residues" evidence="1">
    <location>
        <begin position="212"/>
        <end position="250"/>
    </location>
</feature>
<accession>A0A7T9DKB9</accession>
<evidence type="ECO:0000313" key="3">
    <source>
        <dbReference type="EMBL" id="QQR92905.1"/>
    </source>
</evidence>
<dbReference type="SUPFAM" id="SSF52833">
    <property type="entry name" value="Thioredoxin-like"/>
    <property type="match status" value="1"/>
</dbReference>
<dbReference type="PANTHER" id="PTHR13887">
    <property type="entry name" value="GLUTATHIONE S-TRANSFERASE KAPPA"/>
    <property type="match status" value="1"/>
</dbReference>
<dbReference type="AlphaFoldDB" id="A0A7T9DKB9"/>
<protein>
    <submittedName>
        <fullName evidence="3">DsbA family protein</fullName>
    </submittedName>
</protein>
<dbReference type="Proteomes" id="UP000596004">
    <property type="component" value="Chromosome"/>
</dbReference>
<sequence length="250" mass="28960">MSSPRVHIRAYFDFLCPWCYIGKTRLEKAIRQAHVHATTEWIPIELYAHHEEHRIHRDHIQGNEHLDKIYQQLALVAAEERIVIRQHPYEKSSRRALTGILFAREHGKMDEYMRDVYAEVFEYGNDIASLMVLGRVALKLGWEVESFLRFIDEPKNQNQMLHESEQAKQDGVHGVPTYVLNGYTLAGTIPSTELAQLLRAHAHEVEAPKPAKASKRRAAPKKKKSPPKSRPAKKSKKKRPPKAQKSRKRR</sequence>
<evidence type="ECO:0000259" key="2">
    <source>
        <dbReference type="Pfam" id="PF01323"/>
    </source>
</evidence>
<gene>
    <name evidence="3" type="ORF">IPJ89_01510</name>
</gene>
<dbReference type="InterPro" id="IPR036249">
    <property type="entry name" value="Thioredoxin-like_sf"/>
</dbReference>